<evidence type="ECO:0000256" key="1">
    <source>
        <dbReference type="ARBA" id="ARBA00004255"/>
    </source>
</evidence>
<gene>
    <name evidence="5" type="ORF">GCM10023335_54850</name>
</gene>
<evidence type="ECO:0000256" key="3">
    <source>
        <dbReference type="ARBA" id="ARBA00023121"/>
    </source>
</evidence>
<keyword evidence="4" id="KW-0472">Membrane</keyword>
<sequence>MTTPRDLLIIALDNEGGRAVRAGEFSLALAGAELIDLLKAPTIRLDGGCIVPGHLPAPADLLLKQAAASFVMAEPFEPVGDFLWRRGEGLTQRYTAALEAEGVLARRRGNLLRKSRTVLVDSLPRCQAAERWNSAEPVLSTLAQYLGIRHHNSVDPPDITDYAVESVLAAVHGALQELEGERQRRHAEQAAFDNIWRSLD</sequence>
<comment type="caution">
    <text evidence="5">The sequence shown here is derived from an EMBL/GenBank/DDBJ whole genome shotgun (WGS) entry which is preliminary data.</text>
</comment>
<accession>A0ABP9J740</accession>
<keyword evidence="3" id="KW-0446">Lipid-binding</keyword>
<dbReference type="Pfam" id="PF05719">
    <property type="entry name" value="GPP34"/>
    <property type="match status" value="1"/>
</dbReference>
<evidence type="ECO:0000313" key="6">
    <source>
        <dbReference type="Proteomes" id="UP001501759"/>
    </source>
</evidence>
<evidence type="ECO:0000313" key="5">
    <source>
        <dbReference type="EMBL" id="GAA5022729.1"/>
    </source>
</evidence>
<protein>
    <submittedName>
        <fullName evidence="5">GPP34 family phosphoprotein</fullName>
    </submittedName>
</protein>
<dbReference type="Proteomes" id="UP001501759">
    <property type="component" value="Unassembled WGS sequence"/>
</dbReference>
<evidence type="ECO:0000256" key="2">
    <source>
        <dbReference type="ARBA" id="ARBA00023034"/>
    </source>
</evidence>
<organism evidence="5 6">
    <name type="scientific">Streptomyces siamensis</name>
    <dbReference type="NCBI Taxonomy" id="1274986"/>
    <lineage>
        <taxon>Bacteria</taxon>
        <taxon>Bacillati</taxon>
        <taxon>Actinomycetota</taxon>
        <taxon>Actinomycetes</taxon>
        <taxon>Kitasatosporales</taxon>
        <taxon>Streptomycetaceae</taxon>
        <taxon>Streptomyces</taxon>
    </lineage>
</organism>
<reference evidence="6" key="1">
    <citation type="journal article" date="2019" name="Int. J. Syst. Evol. Microbiol.">
        <title>The Global Catalogue of Microorganisms (GCM) 10K type strain sequencing project: providing services to taxonomists for standard genome sequencing and annotation.</title>
        <authorList>
            <consortium name="The Broad Institute Genomics Platform"/>
            <consortium name="The Broad Institute Genome Sequencing Center for Infectious Disease"/>
            <person name="Wu L."/>
            <person name="Ma J."/>
        </authorList>
    </citation>
    <scope>NUCLEOTIDE SEQUENCE [LARGE SCALE GENOMIC DNA]</scope>
    <source>
        <strain evidence="6">JCM 18409</strain>
    </source>
</reference>
<evidence type="ECO:0000256" key="4">
    <source>
        <dbReference type="ARBA" id="ARBA00023136"/>
    </source>
</evidence>
<dbReference type="EMBL" id="BAABKB010000023">
    <property type="protein sequence ID" value="GAA5022729.1"/>
    <property type="molecule type" value="Genomic_DNA"/>
</dbReference>
<dbReference type="InterPro" id="IPR038261">
    <property type="entry name" value="GPP34-like_sf"/>
</dbReference>
<keyword evidence="2" id="KW-0333">Golgi apparatus</keyword>
<comment type="subcellular location">
    <subcellularLocation>
        <location evidence="1">Golgi apparatus membrane</location>
        <topology evidence="1">Peripheral membrane protein</topology>
        <orientation evidence="1">Cytoplasmic side</orientation>
    </subcellularLocation>
</comment>
<dbReference type="InterPro" id="IPR008628">
    <property type="entry name" value="GPP34-like"/>
</dbReference>
<dbReference type="RefSeq" id="WP_345654864.1">
    <property type="nucleotide sequence ID" value="NZ_BAABKB010000023.1"/>
</dbReference>
<keyword evidence="6" id="KW-1185">Reference proteome</keyword>
<proteinExistence type="predicted"/>
<dbReference type="Gene3D" id="1.10.3630.10">
    <property type="entry name" value="yeast vps74-n-term truncation variant domain like"/>
    <property type="match status" value="1"/>
</dbReference>
<name>A0ABP9J740_9ACTN</name>